<evidence type="ECO:0000313" key="2">
    <source>
        <dbReference type="Proteomes" id="UP001280121"/>
    </source>
</evidence>
<dbReference type="Proteomes" id="UP001280121">
    <property type="component" value="Unassembled WGS sequence"/>
</dbReference>
<organism evidence="1 2">
    <name type="scientific">Dipteronia dyeriana</name>
    <dbReference type="NCBI Taxonomy" id="168575"/>
    <lineage>
        <taxon>Eukaryota</taxon>
        <taxon>Viridiplantae</taxon>
        <taxon>Streptophyta</taxon>
        <taxon>Embryophyta</taxon>
        <taxon>Tracheophyta</taxon>
        <taxon>Spermatophyta</taxon>
        <taxon>Magnoliopsida</taxon>
        <taxon>eudicotyledons</taxon>
        <taxon>Gunneridae</taxon>
        <taxon>Pentapetalae</taxon>
        <taxon>rosids</taxon>
        <taxon>malvids</taxon>
        <taxon>Sapindales</taxon>
        <taxon>Sapindaceae</taxon>
        <taxon>Hippocastanoideae</taxon>
        <taxon>Acereae</taxon>
        <taxon>Dipteronia</taxon>
    </lineage>
</organism>
<comment type="caution">
    <text evidence="1">The sequence shown here is derived from an EMBL/GenBank/DDBJ whole genome shotgun (WGS) entry which is preliminary data.</text>
</comment>
<dbReference type="PANTHER" id="PTHR47718:SF13">
    <property type="entry name" value="OS09G0290500 PROTEIN"/>
    <property type="match status" value="1"/>
</dbReference>
<evidence type="ECO:0008006" key="3">
    <source>
        <dbReference type="Google" id="ProtNLM"/>
    </source>
</evidence>
<dbReference type="AlphaFoldDB" id="A0AAE0CP26"/>
<gene>
    <name evidence="1" type="ORF">Ddye_004863</name>
</gene>
<protein>
    <recommendedName>
        <fullName evidence="3">Protein FAR1-RELATED SEQUENCE</fullName>
    </recommendedName>
</protein>
<keyword evidence="2" id="KW-1185">Reference proteome</keyword>
<reference evidence="1" key="1">
    <citation type="journal article" date="2023" name="Plant J.">
        <title>Genome sequences and population genomics provide insights into the demographic history, inbreeding, and mutation load of two 'living fossil' tree species of Dipteronia.</title>
        <authorList>
            <person name="Feng Y."/>
            <person name="Comes H.P."/>
            <person name="Chen J."/>
            <person name="Zhu S."/>
            <person name="Lu R."/>
            <person name="Zhang X."/>
            <person name="Li P."/>
            <person name="Qiu J."/>
            <person name="Olsen K.M."/>
            <person name="Qiu Y."/>
        </authorList>
    </citation>
    <scope>NUCLEOTIDE SEQUENCE</scope>
    <source>
        <strain evidence="1">KIB01</strain>
    </source>
</reference>
<dbReference type="PANTHER" id="PTHR47718">
    <property type="entry name" value="OS01G0519700 PROTEIN"/>
    <property type="match status" value="1"/>
</dbReference>
<evidence type="ECO:0000313" key="1">
    <source>
        <dbReference type="EMBL" id="KAK2658330.1"/>
    </source>
</evidence>
<accession>A0AAE0CP26</accession>
<sequence length="138" mass="15724">MLSHFTINTPRLLGLAPGMMKRDMIANVLLQDKGGYALSKVGVKTAQVMDHRVVEASSYSNVGHTKKDLHNRFDSVYRNKLQSSDVDCVISYLTVKHVIDPEFFFKYTLDEDDRFSNLFWADSMSRSDYGYLGDVLAF</sequence>
<name>A0AAE0CP26_9ROSI</name>
<proteinExistence type="predicted"/>
<dbReference type="EMBL" id="JANJYI010000002">
    <property type="protein sequence ID" value="KAK2658330.1"/>
    <property type="molecule type" value="Genomic_DNA"/>
</dbReference>